<evidence type="ECO:0000313" key="1">
    <source>
        <dbReference type="EMBL" id="MBX35724.1"/>
    </source>
</evidence>
<proteinExistence type="predicted"/>
<dbReference type="EMBL" id="GGEC01055240">
    <property type="protein sequence ID" value="MBX35724.1"/>
    <property type="molecule type" value="Transcribed_RNA"/>
</dbReference>
<organism evidence="1">
    <name type="scientific">Rhizophora mucronata</name>
    <name type="common">Asiatic mangrove</name>
    <dbReference type="NCBI Taxonomy" id="61149"/>
    <lineage>
        <taxon>Eukaryota</taxon>
        <taxon>Viridiplantae</taxon>
        <taxon>Streptophyta</taxon>
        <taxon>Embryophyta</taxon>
        <taxon>Tracheophyta</taxon>
        <taxon>Spermatophyta</taxon>
        <taxon>Magnoliopsida</taxon>
        <taxon>eudicotyledons</taxon>
        <taxon>Gunneridae</taxon>
        <taxon>Pentapetalae</taxon>
        <taxon>rosids</taxon>
        <taxon>fabids</taxon>
        <taxon>Malpighiales</taxon>
        <taxon>Rhizophoraceae</taxon>
        <taxon>Rhizophora</taxon>
    </lineage>
</organism>
<reference evidence="1" key="1">
    <citation type="submission" date="2018-02" db="EMBL/GenBank/DDBJ databases">
        <title>Rhizophora mucronata_Transcriptome.</title>
        <authorList>
            <person name="Meera S.P."/>
            <person name="Sreeshan A."/>
            <person name="Augustine A."/>
        </authorList>
    </citation>
    <scope>NUCLEOTIDE SEQUENCE</scope>
    <source>
        <tissue evidence="1">Leaf</tissue>
    </source>
</reference>
<dbReference type="AlphaFoldDB" id="A0A2P2MZW2"/>
<sequence>MSTKSTQNSLDIKEISTK</sequence>
<accession>A0A2P2MZW2</accession>
<name>A0A2P2MZW2_RHIMU</name>
<protein>
    <submittedName>
        <fullName evidence="1">Uncharacterized protein</fullName>
    </submittedName>
</protein>